<organism evidence="1 2">
    <name type="scientific">Gigaspora margarita</name>
    <dbReference type="NCBI Taxonomy" id="4874"/>
    <lineage>
        <taxon>Eukaryota</taxon>
        <taxon>Fungi</taxon>
        <taxon>Fungi incertae sedis</taxon>
        <taxon>Mucoromycota</taxon>
        <taxon>Glomeromycotina</taxon>
        <taxon>Glomeromycetes</taxon>
        <taxon>Diversisporales</taxon>
        <taxon>Gigasporaceae</taxon>
        <taxon>Gigaspora</taxon>
    </lineage>
</organism>
<reference evidence="1 2" key="1">
    <citation type="journal article" date="2019" name="Environ. Microbiol.">
        <title>At the nexus of three kingdoms: the genome of the mycorrhizal fungus Gigaspora margarita provides insights into plant, endobacterial and fungal interactions.</title>
        <authorList>
            <person name="Venice F."/>
            <person name="Ghignone S."/>
            <person name="Salvioli di Fossalunga A."/>
            <person name="Amselem J."/>
            <person name="Novero M."/>
            <person name="Xianan X."/>
            <person name="Sedzielewska Toro K."/>
            <person name="Morin E."/>
            <person name="Lipzen A."/>
            <person name="Grigoriev I.V."/>
            <person name="Henrissat B."/>
            <person name="Martin F.M."/>
            <person name="Bonfante P."/>
        </authorList>
    </citation>
    <scope>NUCLEOTIDE SEQUENCE [LARGE SCALE GENOMIC DNA]</scope>
    <source>
        <strain evidence="1 2">BEG34</strain>
    </source>
</reference>
<sequence length="173" mass="20051">MQPDVNLHQFVISRLGLQNQYQGLDAIIEEINKALKSLIPPIPSQYHWKIATRNYMNFLKFLNSIKVNNVFTNLDNDINLSEEMKLFSALAQKKRQIFLKNTLLHKTNTSTWQAIPVTEQEAEALKNENIMKKEELILVINSIFISLPELQQSKYTNLKNRTKATLLAILQEI</sequence>
<dbReference type="Proteomes" id="UP000439903">
    <property type="component" value="Unassembled WGS sequence"/>
</dbReference>
<accession>A0A8H4AVA8</accession>
<keyword evidence="2" id="KW-1185">Reference proteome</keyword>
<evidence type="ECO:0000313" key="1">
    <source>
        <dbReference type="EMBL" id="KAF0536867.1"/>
    </source>
</evidence>
<proteinExistence type="predicted"/>
<gene>
    <name evidence="1" type="ORF">F8M41_009001</name>
</gene>
<dbReference type="OrthoDB" id="2407615at2759"/>
<evidence type="ECO:0000313" key="2">
    <source>
        <dbReference type="Proteomes" id="UP000439903"/>
    </source>
</evidence>
<protein>
    <submittedName>
        <fullName evidence="1">Uncharacterized protein</fullName>
    </submittedName>
</protein>
<dbReference type="EMBL" id="WTPW01000197">
    <property type="protein sequence ID" value="KAF0536867.1"/>
    <property type="molecule type" value="Genomic_DNA"/>
</dbReference>
<dbReference type="AlphaFoldDB" id="A0A8H4AVA8"/>
<name>A0A8H4AVA8_GIGMA</name>
<comment type="caution">
    <text evidence="1">The sequence shown here is derived from an EMBL/GenBank/DDBJ whole genome shotgun (WGS) entry which is preliminary data.</text>
</comment>